<dbReference type="EMBL" id="CP159278">
    <property type="protein sequence ID" value="XCN76620.1"/>
    <property type="molecule type" value="Genomic_DNA"/>
</dbReference>
<protein>
    <submittedName>
        <fullName evidence="1">Uncharacterized protein</fullName>
    </submittedName>
</protein>
<proteinExistence type="predicted"/>
<dbReference type="RefSeq" id="WP_024657755.1">
    <property type="nucleotide sequence ID" value="NZ_CP159278.1"/>
</dbReference>
<reference evidence="1" key="2">
    <citation type="submission" date="2024-07" db="EMBL/GenBank/DDBJ databases">
        <title>A complete genome sequence for Pseudomonas syringae USA007.</title>
        <authorList>
            <person name="Baltrus D.A."/>
        </authorList>
    </citation>
    <scope>NUCLEOTIDE SEQUENCE</scope>
    <source>
        <strain evidence="1">USA007</strain>
    </source>
</reference>
<accession>A0AAU8M4Z2</accession>
<evidence type="ECO:0000313" key="1">
    <source>
        <dbReference type="EMBL" id="XCN76620.1"/>
    </source>
</evidence>
<reference evidence="1" key="1">
    <citation type="journal article" date="2014" name="Genome Announc.">
        <title>Draft Genome Sequences of a Phylogenetically Diverse Suite of Pseudomonas syringae Strains from Multiple Source Populations.</title>
        <authorList>
            <person name="Baltrus D.A."/>
            <person name="Yourstone S."/>
            <person name="Lind A."/>
            <person name="Guilbaud C."/>
            <person name="Sands D.C."/>
            <person name="Jones C.D."/>
            <person name="Morris C.E."/>
            <person name="Dangl J.L."/>
        </authorList>
    </citation>
    <scope>NUCLEOTIDE SEQUENCE</scope>
    <source>
        <strain evidence="1">USA007</strain>
    </source>
</reference>
<name>A0AAU8M4Z2_PSESX</name>
<sequence length="136" mass="15240">MSDDLRTREALRRKAFWTLSHLMSGDPKAAAILDVLDDIEDQEHFYLNRSHPSFDIDTARKAVQIERHSSGISIVREVSIPQPWRERFMQASIGSTRLAESLPPSSFPFESYLPCEPKAPSLFDPGQLASPGTLSA</sequence>
<organism evidence="1">
    <name type="scientific">Pseudomonas syringae USA007</name>
    <dbReference type="NCBI Taxonomy" id="1357288"/>
    <lineage>
        <taxon>Bacteria</taxon>
        <taxon>Pseudomonadati</taxon>
        <taxon>Pseudomonadota</taxon>
        <taxon>Gammaproteobacteria</taxon>
        <taxon>Pseudomonadales</taxon>
        <taxon>Pseudomonadaceae</taxon>
        <taxon>Pseudomonas</taxon>
        <taxon>Pseudomonas syringae</taxon>
    </lineage>
</organism>
<dbReference type="AlphaFoldDB" id="A0AAU8M4Z2"/>
<gene>
    <name evidence="1" type="ORF">N027_19380</name>
</gene>